<dbReference type="GO" id="GO:0098552">
    <property type="term" value="C:side of membrane"/>
    <property type="evidence" value="ECO:0007669"/>
    <property type="project" value="UniProtKB-KW"/>
</dbReference>
<evidence type="ECO:0000256" key="11">
    <source>
        <dbReference type="SAM" id="MobiDB-lite"/>
    </source>
</evidence>
<dbReference type="InterPro" id="IPR004886">
    <property type="entry name" value="Glucanosyltransferase"/>
</dbReference>
<evidence type="ECO:0000256" key="2">
    <source>
        <dbReference type="ARBA" id="ARBA00004589"/>
    </source>
</evidence>
<comment type="subcellular location">
    <subcellularLocation>
        <location evidence="1">Cell envelope</location>
    </subcellularLocation>
    <subcellularLocation>
        <location evidence="10">Cell membrane</location>
        <topology evidence="10">Lipid-anchor</topology>
        <topology evidence="10">GPI-anchor</topology>
    </subcellularLocation>
    <subcellularLocation>
        <location evidence="2">Membrane</location>
        <topology evidence="2">Lipid-anchor</topology>
        <topology evidence="2">GPI-anchor</topology>
    </subcellularLocation>
</comment>
<gene>
    <name evidence="13" type="ORF">FA15DRAFT_662780</name>
</gene>
<sequence>MLVSLRAFAALSALVTAVQAIPKVTRTGRYLYQEGGTRFYIKGIGYQPQGERHDSDDNPFGEPGTFVDPLADPAGCTRDLAHFQEASINTVRVYSVNSTLNHDECMQMFSDAGIYVILDLSIPLIGSIDRLAPSWSSNVLNVYLDTINAFTKYDNVIVYNIGNEVVLGETLNAAPYVKAAARDIKAYLKSINSDALVGYAAINGASTFRKGLADYLSCGSEETAIDIYGLNEYSWCGADGSLEGSGYSTLTAEFADYNVVAYFSEYGCVRSPPRVWTEVDALFSSDMSDVWSGGIAFNYFPAESDGQYGLVTISASGDLTPTSEFTALGERYTAATGPDSPSRDSVPASTYPACGTTLAASNTLPGTPDDDSCGCLQTALSCQFRPRAGLDATGVSDIVGELINVGCSLLDGAGGSCADIGGDGLTGVYGRVSGCDPQVKLSYVMSQFYEAEGRAAEACGFSGNATVNDSASSTDSATAIASSCVANPAATLVPDLPSSTTGGAAPTNTRNPAGGNTGNGNNSTGGNTNPNSGAIGLDSTSSLVGVGAMAVIGVISGLWTLL</sequence>
<dbReference type="Gene3D" id="3.20.20.80">
    <property type="entry name" value="Glycosidases"/>
    <property type="match status" value="1"/>
</dbReference>
<feature type="signal peptide" evidence="10">
    <location>
        <begin position="1"/>
        <end position="20"/>
    </location>
</feature>
<dbReference type="Proteomes" id="UP000307440">
    <property type="component" value="Unassembled WGS sequence"/>
</dbReference>
<evidence type="ECO:0000259" key="12">
    <source>
        <dbReference type="SMART" id="SM00768"/>
    </source>
</evidence>
<feature type="domain" description="X8" evidence="12">
    <location>
        <begin position="380"/>
        <end position="486"/>
    </location>
</feature>
<dbReference type="AlphaFoldDB" id="A0A5C3LDL3"/>
<dbReference type="EMBL" id="ML210146">
    <property type="protein sequence ID" value="TFK30742.1"/>
    <property type="molecule type" value="Genomic_DNA"/>
</dbReference>
<dbReference type="InterPro" id="IPR017853">
    <property type="entry name" value="GH"/>
</dbReference>
<evidence type="ECO:0000256" key="8">
    <source>
        <dbReference type="ARBA" id="ARBA00023180"/>
    </source>
</evidence>
<dbReference type="PANTHER" id="PTHR31468">
    <property type="entry name" value="1,3-BETA-GLUCANOSYLTRANSFERASE GAS1"/>
    <property type="match status" value="1"/>
</dbReference>
<dbReference type="SMART" id="SM00768">
    <property type="entry name" value="X8"/>
    <property type="match status" value="1"/>
</dbReference>
<comment type="function">
    <text evidence="10">Splits internally a 1,3-beta-glucan molecule and transfers the newly generated reducing end (the donor) to the non-reducing end of another 1,3-beta-glucan molecule (the acceptor) forming a 1,3-beta linkage, resulting in the elongation of 1,3-beta-glucan chains in the cell wall.</text>
</comment>
<organism evidence="13 14">
    <name type="scientific">Coprinopsis marcescibilis</name>
    <name type="common">Agaric fungus</name>
    <name type="synonym">Psathyrella marcescibilis</name>
    <dbReference type="NCBI Taxonomy" id="230819"/>
    <lineage>
        <taxon>Eukaryota</taxon>
        <taxon>Fungi</taxon>
        <taxon>Dikarya</taxon>
        <taxon>Basidiomycota</taxon>
        <taxon>Agaricomycotina</taxon>
        <taxon>Agaricomycetes</taxon>
        <taxon>Agaricomycetidae</taxon>
        <taxon>Agaricales</taxon>
        <taxon>Agaricineae</taxon>
        <taxon>Psathyrellaceae</taxon>
        <taxon>Coprinopsis</taxon>
    </lineage>
</organism>
<name>A0A5C3LDL3_COPMA</name>
<evidence type="ECO:0000313" key="13">
    <source>
        <dbReference type="EMBL" id="TFK30742.1"/>
    </source>
</evidence>
<keyword evidence="10 13" id="KW-0808">Transferase</keyword>
<dbReference type="GO" id="GO:0005886">
    <property type="term" value="C:plasma membrane"/>
    <property type="evidence" value="ECO:0007669"/>
    <property type="project" value="UniProtKB-SubCell"/>
</dbReference>
<dbReference type="Pfam" id="PF07983">
    <property type="entry name" value="X8"/>
    <property type="match status" value="1"/>
</dbReference>
<keyword evidence="4 10" id="KW-0336">GPI-anchor</keyword>
<evidence type="ECO:0000256" key="9">
    <source>
        <dbReference type="ARBA" id="ARBA00023288"/>
    </source>
</evidence>
<evidence type="ECO:0000256" key="3">
    <source>
        <dbReference type="ARBA" id="ARBA00007528"/>
    </source>
</evidence>
<evidence type="ECO:0000256" key="6">
    <source>
        <dbReference type="ARBA" id="ARBA00023136"/>
    </source>
</evidence>
<keyword evidence="5 10" id="KW-0732">Signal</keyword>
<dbReference type="OrthoDB" id="421038at2759"/>
<keyword evidence="14" id="KW-1185">Reference proteome</keyword>
<dbReference type="PANTHER" id="PTHR31468:SF2">
    <property type="entry name" value="1,3-BETA-GLUCANOSYLTRANSFERASE GAS1"/>
    <property type="match status" value="1"/>
</dbReference>
<dbReference type="GO" id="GO:0071970">
    <property type="term" value="P:fungal-type cell wall (1-&gt;3)-beta-D-glucan biosynthetic process"/>
    <property type="evidence" value="ECO:0007669"/>
    <property type="project" value="TreeGrafter"/>
</dbReference>
<evidence type="ECO:0000313" key="14">
    <source>
        <dbReference type="Proteomes" id="UP000307440"/>
    </source>
</evidence>
<proteinExistence type="inferred from homology"/>
<evidence type="ECO:0000256" key="10">
    <source>
        <dbReference type="RuleBase" id="RU361209"/>
    </source>
</evidence>
<comment type="similarity">
    <text evidence="3 10">Belongs to the glycosyl hydrolase 72 family.</text>
</comment>
<evidence type="ECO:0000256" key="7">
    <source>
        <dbReference type="ARBA" id="ARBA00023157"/>
    </source>
</evidence>
<reference evidence="13 14" key="1">
    <citation type="journal article" date="2019" name="Nat. Ecol. Evol.">
        <title>Megaphylogeny resolves global patterns of mushroom evolution.</title>
        <authorList>
            <person name="Varga T."/>
            <person name="Krizsan K."/>
            <person name="Foldi C."/>
            <person name="Dima B."/>
            <person name="Sanchez-Garcia M."/>
            <person name="Sanchez-Ramirez S."/>
            <person name="Szollosi G.J."/>
            <person name="Szarkandi J.G."/>
            <person name="Papp V."/>
            <person name="Albert L."/>
            <person name="Andreopoulos W."/>
            <person name="Angelini C."/>
            <person name="Antonin V."/>
            <person name="Barry K.W."/>
            <person name="Bougher N.L."/>
            <person name="Buchanan P."/>
            <person name="Buyck B."/>
            <person name="Bense V."/>
            <person name="Catcheside P."/>
            <person name="Chovatia M."/>
            <person name="Cooper J."/>
            <person name="Damon W."/>
            <person name="Desjardin D."/>
            <person name="Finy P."/>
            <person name="Geml J."/>
            <person name="Haridas S."/>
            <person name="Hughes K."/>
            <person name="Justo A."/>
            <person name="Karasinski D."/>
            <person name="Kautmanova I."/>
            <person name="Kiss B."/>
            <person name="Kocsube S."/>
            <person name="Kotiranta H."/>
            <person name="LaButti K.M."/>
            <person name="Lechner B.E."/>
            <person name="Liimatainen K."/>
            <person name="Lipzen A."/>
            <person name="Lukacs Z."/>
            <person name="Mihaltcheva S."/>
            <person name="Morgado L.N."/>
            <person name="Niskanen T."/>
            <person name="Noordeloos M.E."/>
            <person name="Ohm R.A."/>
            <person name="Ortiz-Santana B."/>
            <person name="Ovrebo C."/>
            <person name="Racz N."/>
            <person name="Riley R."/>
            <person name="Savchenko A."/>
            <person name="Shiryaev A."/>
            <person name="Soop K."/>
            <person name="Spirin V."/>
            <person name="Szebenyi C."/>
            <person name="Tomsovsky M."/>
            <person name="Tulloss R.E."/>
            <person name="Uehling J."/>
            <person name="Grigoriev I.V."/>
            <person name="Vagvolgyi C."/>
            <person name="Papp T."/>
            <person name="Martin F.M."/>
            <person name="Miettinen O."/>
            <person name="Hibbett D.S."/>
            <person name="Nagy L.G."/>
        </authorList>
    </citation>
    <scope>NUCLEOTIDE SEQUENCE [LARGE SCALE GENOMIC DNA]</scope>
    <source>
        <strain evidence="13 14">CBS 121175</strain>
    </source>
</reference>
<accession>A0A5C3LDL3</accession>
<keyword evidence="6 10" id="KW-0472">Membrane</keyword>
<dbReference type="SUPFAM" id="SSF51445">
    <property type="entry name" value="(Trans)glycosidases"/>
    <property type="match status" value="1"/>
</dbReference>
<feature type="chain" id="PRO_5023157088" description="1,3-beta-glucanosyltransferase" evidence="10">
    <location>
        <begin position="21"/>
        <end position="562"/>
    </location>
</feature>
<dbReference type="GO" id="GO:0042124">
    <property type="term" value="F:1,3-beta-glucanosyltransferase activity"/>
    <property type="evidence" value="ECO:0007669"/>
    <property type="project" value="TreeGrafter"/>
</dbReference>
<keyword evidence="7" id="KW-1015">Disulfide bond</keyword>
<dbReference type="Gene3D" id="1.20.58.1040">
    <property type="match status" value="1"/>
</dbReference>
<dbReference type="GO" id="GO:0031505">
    <property type="term" value="P:fungal-type cell wall organization"/>
    <property type="evidence" value="ECO:0007669"/>
    <property type="project" value="TreeGrafter"/>
</dbReference>
<evidence type="ECO:0000256" key="4">
    <source>
        <dbReference type="ARBA" id="ARBA00022622"/>
    </source>
</evidence>
<dbReference type="InterPro" id="IPR012946">
    <property type="entry name" value="X8"/>
</dbReference>
<feature type="compositionally biased region" description="Low complexity" evidence="11">
    <location>
        <begin position="507"/>
        <end position="533"/>
    </location>
</feature>
<dbReference type="SMR" id="A0A5C3LDL3"/>
<evidence type="ECO:0000256" key="1">
    <source>
        <dbReference type="ARBA" id="ARBA00004196"/>
    </source>
</evidence>
<dbReference type="EC" id="2.4.1.-" evidence="10"/>
<dbReference type="Pfam" id="PF03198">
    <property type="entry name" value="Glyco_hydro_72"/>
    <property type="match status" value="1"/>
</dbReference>
<keyword evidence="8" id="KW-0325">Glycoprotein</keyword>
<dbReference type="STRING" id="230819.A0A5C3LDL3"/>
<feature type="region of interest" description="Disordered" evidence="11">
    <location>
        <begin position="495"/>
        <end position="533"/>
    </location>
</feature>
<protein>
    <recommendedName>
        <fullName evidence="10">1,3-beta-glucanosyltransferase</fullName>
        <ecNumber evidence="10">2.4.1.-</ecNumber>
    </recommendedName>
</protein>
<evidence type="ECO:0000256" key="5">
    <source>
        <dbReference type="ARBA" id="ARBA00022729"/>
    </source>
</evidence>
<keyword evidence="9 10" id="KW-0449">Lipoprotein</keyword>